<organism evidence="3">
    <name type="scientific">hydrothermal vent metagenome</name>
    <dbReference type="NCBI Taxonomy" id="652676"/>
    <lineage>
        <taxon>unclassified sequences</taxon>
        <taxon>metagenomes</taxon>
        <taxon>ecological metagenomes</taxon>
    </lineage>
</organism>
<feature type="region of interest" description="Disordered" evidence="1">
    <location>
        <begin position="76"/>
        <end position="136"/>
    </location>
</feature>
<name>A0A1W1DTK6_9ZZZZ</name>
<keyword evidence="3" id="KW-0131">Cell cycle</keyword>
<evidence type="ECO:0000313" key="3">
    <source>
        <dbReference type="EMBL" id="SFV85019.1"/>
    </source>
</evidence>
<proteinExistence type="predicted"/>
<dbReference type="AlphaFoldDB" id="A0A1W1DTK6"/>
<feature type="transmembrane region" description="Helical" evidence="2">
    <location>
        <begin position="32"/>
        <end position="52"/>
    </location>
</feature>
<evidence type="ECO:0000256" key="1">
    <source>
        <dbReference type="SAM" id="MobiDB-lite"/>
    </source>
</evidence>
<accession>A0A1W1DTK6</accession>
<feature type="compositionally biased region" description="Basic and acidic residues" evidence="1">
    <location>
        <begin position="92"/>
        <end position="106"/>
    </location>
</feature>
<gene>
    <name evidence="3" type="ORF">MNB_SUP05-9-745</name>
</gene>
<feature type="compositionally biased region" description="Basic and acidic residues" evidence="1">
    <location>
        <begin position="126"/>
        <end position="136"/>
    </location>
</feature>
<dbReference type="EMBL" id="FPHX01000150">
    <property type="protein sequence ID" value="SFV85019.1"/>
    <property type="molecule type" value="Genomic_DNA"/>
</dbReference>
<evidence type="ECO:0000256" key="2">
    <source>
        <dbReference type="SAM" id="Phobius"/>
    </source>
</evidence>
<keyword evidence="2" id="KW-0812">Transmembrane</keyword>
<keyword evidence="2" id="KW-0472">Membrane</keyword>
<reference evidence="3" key="1">
    <citation type="submission" date="2016-10" db="EMBL/GenBank/DDBJ databases">
        <authorList>
            <person name="de Groot N.N."/>
        </authorList>
    </citation>
    <scope>NUCLEOTIDE SEQUENCE</scope>
</reference>
<protein>
    <submittedName>
        <fullName evidence="3">Cell division protein FtsK</fullName>
    </submittedName>
</protein>
<sequence>MVAFSAAILAQNTTDPAGGWIGEMMHGYFGTLFGSASFIVYLSIMMISFSIASTASWANIFNSTGGVLGAINKNNNSKKPVKNTINESNESLDERKDSIKARRKAQEEEEEEEQKRAHLKGLLKPNQERLEKEKAEKKKRDQILAAAAAAALALRLKKPEVFAPQGYRITDMKLTNKFFIEWTIYYIDESKPNEKKYFKASIGSKGINTGGTLFKFKWASPI</sequence>
<keyword evidence="3" id="KW-0132">Cell division</keyword>
<dbReference type="GO" id="GO:0051301">
    <property type="term" value="P:cell division"/>
    <property type="evidence" value="ECO:0007669"/>
    <property type="project" value="UniProtKB-KW"/>
</dbReference>
<keyword evidence="2" id="KW-1133">Transmembrane helix</keyword>